<dbReference type="GO" id="GO:0016209">
    <property type="term" value="F:antioxidant activity"/>
    <property type="evidence" value="ECO:0007669"/>
    <property type="project" value="InterPro"/>
</dbReference>
<name>A0A437PS21_9BACT</name>
<dbReference type="EMBL" id="SACY01000003">
    <property type="protein sequence ID" value="RVU25032.1"/>
    <property type="molecule type" value="Genomic_DNA"/>
</dbReference>
<dbReference type="InterPro" id="IPR000866">
    <property type="entry name" value="AhpC/TSA"/>
</dbReference>
<dbReference type="GO" id="GO:0016491">
    <property type="term" value="F:oxidoreductase activity"/>
    <property type="evidence" value="ECO:0007669"/>
    <property type="project" value="InterPro"/>
</dbReference>
<dbReference type="SUPFAM" id="SSF52833">
    <property type="entry name" value="Thioredoxin-like"/>
    <property type="match status" value="1"/>
</dbReference>
<evidence type="ECO:0000313" key="2">
    <source>
        <dbReference type="EMBL" id="RVU25032.1"/>
    </source>
</evidence>
<dbReference type="Gene3D" id="3.40.30.10">
    <property type="entry name" value="Glutaredoxin"/>
    <property type="match status" value="1"/>
</dbReference>
<evidence type="ECO:0000259" key="1">
    <source>
        <dbReference type="PROSITE" id="PS51352"/>
    </source>
</evidence>
<gene>
    <name evidence="2" type="ORF">EOJ36_08485</name>
</gene>
<dbReference type="PANTHER" id="PTHR42852:SF13">
    <property type="entry name" value="PROTEIN DIPZ"/>
    <property type="match status" value="1"/>
</dbReference>
<accession>A0A437PS21</accession>
<comment type="caution">
    <text evidence="2">The sequence shown here is derived from an EMBL/GenBank/DDBJ whole genome shotgun (WGS) entry which is preliminary data.</text>
</comment>
<organism evidence="2 3">
    <name type="scientific">Sandaracinomonas limnophila</name>
    <dbReference type="NCBI Taxonomy" id="1862386"/>
    <lineage>
        <taxon>Bacteria</taxon>
        <taxon>Pseudomonadati</taxon>
        <taxon>Bacteroidota</taxon>
        <taxon>Cytophagia</taxon>
        <taxon>Cytophagales</taxon>
        <taxon>Flectobacillaceae</taxon>
        <taxon>Sandaracinomonas</taxon>
    </lineage>
</organism>
<reference evidence="2 3" key="1">
    <citation type="submission" date="2019-01" db="EMBL/GenBank/DDBJ databases">
        <authorList>
            <person name="Chen W.-M."/>
        </authorList>
    </citation>
    <scope>NUCLEOTIDE SEQUENCE [LARGE SCALE GENOMIC DNA]</scope>
    <source>
        <strain evidence="2 3">FSY-15</strain>
    </source>
</reference>
<sequence>MKKINLIWLICCISFANFGQKAILKAGPWRGEIRSIGGQLPFNFILKNEVNGKIPLQIQNGAEKFSLGDAFFRNDSLVIPFDLYDSELVFSIKSSELLNGFWIKKRNGNVLGKLAVEAKFGSEERFFANNVSTISAQGKWKTNFYDDPNKPSLGVGVFEQSGNKVTGTFLRTSGDYRFLQGNIIGDSLLMSYFDGSAVMLMKAKIQKNTFSGMFYSGLAGKREIKGFLDPKASLPDLKTLTQLKSGFNTLNFALPSTTGEIVKLSDEKFKNKVVVLELMGSWCPNCLDESRYLSPFYNKNKSKGLEMIGLAFEYSADMAVSGPKIDNFRKKVGINYPILFAGLPNEETIAKVLPEIDKLNGYPTTFIIDKKGIVREIHTGFSGPGTGQYYQDWIHEFEKTIQKLLNE</sequence>
<dbReference type="PANTHER" id="PTHR42852">
    <property type="entry name" value="THIOL:DISULFIDE INTERCHANGE PROTEIN DSBE"/>
    <property type="match status" value="1"/>
</dbReference>
<dbReference type="InterPro" id="IPR013766">
    <property type="entry name" value="Thioredoxin_domain"/>
</dbReference>
<dbReference type="RefSeq" id="WP_127804313.1">
    <property type="nucleotide sequence ID" value="NZ_SACY01000003.1"/>
</dbReference>
<dbReference type="InterPro" id="IPR036249">
    <property type="entry name" value="Thioredoxin-like_sf"/>
</dbReference>
<dbReference type="Proteomes" id="UP000282832">
    <property type="component" value="Unassembled WGS sequence"/>
</dbReference>
<dbReference type="OrthoDB" id="616241at2"/>
<proteinExistence type="predicted"/>
<dbReference type="InterPro" id="IPR050553">
    <property type="entry name" value="Thioredoxin_ResA/DsbE_sf"/>
</dbReference>
<feature type="domain" description="Thioredoxin" evidence="1">
    <location>
        <begin position="243"/>
        <end position="399"/>
    </location>
</feature>
<dbReference type="CDD" id="cd02966">
    <property type="entry name" value="TlpA_like_family"/>
    <property type="match status" value="1"/>
</dbReference>
<dbReference type="Pfam" id="PF00578">
    <property type="entry name" value="AhpC-TSA"/>
    <property type="match status" value="1"/>
</dbReference>
<dbReference type="PROSITE" id="PS51352">
    <property type="entry name" value="THIOREDOXIN_2"/>
    <property type="match status" value="1"/>
</dbReference>
<dbReference type="AlphaFoldDB" id="A0A437PS21"/>
<keyword evidence="3" id="KW-1185">Reference proteome</keyword>
<evidence type="ECO:0000313" key="3">
    <source>
        <dbReference type="Proteomes" id="UP000282832"/>
    </source>
</evidence>
<protein>
    <submittedName>
        <fullName evidence="2">TlpA family protein disulfide reductase</fullName>
    </submittedName>
</protein>